<name>A0A2P2NA02_RHIMU</name>
<organism evidence="1">
    <name type="scientific">Rhizophora mucronata</name>
    <name type="common">Asiatic mangrove</name>
    <dbReference type="NCBI Taxonomy" id="61149"/>
    <lineage>
        <taxon>Eukaryota</taxon>
        <taxon>Viridiplantae</taxon>
        <taxon>Streptophyta</taxon>
        <taxon>Embryophyta</taxon>
        <taxon>Tracheophyta</taxon>
        <taxon>Spermatophyta</taxon>
        <taxon>Magnoliopsida</taxon>
        <taxon>eudicotyledons</taxon>
        <taxon>Gunneridae</taxon>
        <taxon>Pentapetalae</taxon>
        <taxon>rosids</taxon>
        <taxon>fabids</taxon>
        <taxon>Malpighiales</taxon>
        <taxon>Rhizophoraceae</taxon>
        <taxon>Rhizophora</taxon>
    </lineage>
</organism>
<dbReference type="AlphaFoldDB" id="A0A2P2NA02"/>
<accession>A0A2P2NA02</accession>
<dbReference type="EMBL" id="GGEC01058820">
    <property type="protein sequence ID" value="MBX39304.1"/>
    <property type="molecule type" value="Transcribed_RNA"/>
</dbReference>
<reference evidence="1" key="1">
    <citation type="submission" date="2018-02" db="EMBL/GenBank/DDBJ databases">
        <title>Rhizophora mucronata_Transcriptome.</title>
        <authorList>
            <person name="Meera S.P."/>
            <person name="Sreeshan A."/>
            <person name="Augustine A."/>
        </authorList>
    </citation>
    <scope>NUCLEOTIDE SEQUENCE</scope>
    <source>
        <tissue evidence="1">Leaf</tissue>
    </source>
</reference>
<protein>
    <submittedName>
        <fullName evidence="1">Uncharacterized protein</fullName>
    </submittedName>
</protein>
<proteinExistence type="predicted"/>
<sequence length="39" mass="4469">MEGNCSCSFCFAYEIFEPPFMDVFQNLTSCCISSDYLLI</sequence>
<evidence type="ECO:0000313" key="1">
    <source>
        <dbReference type="EMBL" id="MBX39304.1"/>
    </source>
</evidence>